<dbReference type="InterPro" id="IPR011009">
    <property type="entry name" value="Kinase-like_dom_sf"/>
</dbReference>
<dbReference type="PROSITE" id="PS50011">
    <property type="entry name" value="PROTEIN_KINASE_DOM"/>
    <property type="match status" value="1"/>
</dbReference>
<dbReference type="Gene3D" id="1.10.510.10">
    <property type="entry name" value="Transferase(Phosphotransferase) domain 1"/>
    <property type="match status" value="1"/>
</dbReference>
<accession>A0A4S4N3F2</accession>
<dbReference type="Pfam" id="PF07714">
    <property type="entry name" value="PK_Tyr_Ser-Thr"/>
    <property type="match status" value="1"/>
</dbReference>
<sequence length="509" mass="57138">MDEHDKDLAAKQIERVETLKPLERQIWRLVEEALVEDALVYRRPAHDKLFKLDNEPVQIAVLDFIQQVTDSPTTLPTCSVIDLSSNTEVIIRLVHRRLRELLLQLSLAYHKLPHKLFLDRDPNQFQCEVDSWSAGGFADIHRGIYRGELVAVKRLRIFKDMPETKKKEVTDAFHHECLLWRTLSHEHVLSILGVDDQMFRGEMCMVMPWMTHGNIRNVLTRLISLDLGSASGSHSEDGAGDSASLVSSGLLKASRLDQVHCWIKEITAGLAYLHEEGIVHGDLRGHNILLNASLRPLISDFGLAVFADGASKTFGSVRGGNIRWLAPEVMDPTQYKSESVRPTYAADIYSFACLCVELYTANAPFMEHTSDFAVLGLVLDGSRPRKPQFVFPVPDGDNESHNEPESQVFKEIGDGLWSILERCWSHVPSERPSVGEVLGLLYQTDLRLGATVDVYRAQAVPETEPKFPGHWQDGDDGTGYNTKDVFANHKTLSVAAGLFVVVFAYWLSC</sequence>
<reference evidence="2 3" key="1">
    <citation type="submission" date="2019-02" db="EMBL/GenBank/DDBJ databases">
        <title>Genome sequencing of the rare red list fungi Antrodiella citrinella (Flaviporus citrinellus).</title>
        <authorList>
            <person name="Buettner E."/>
            <person name="Kellner H."/>
        </authorList>
    </citation>
    <scope>NUCLEOTIDE SEQUENCE [LARGE SCALE GENOMIC DNA]</scope>
    <source>
        <strain evidence="2 3">DSM 108506</strain>
    </source>
</reference>
<name>A0A4S4N3F2_9APHY</name>
<comment type="caution">
    <text evidence="2">The sequence shown here is derived from an EMBL/GenBank/DDBJ whole genome shotgun (WGS) entry which is preliminary data.</text>
</comment>
<dbReference type="InterPro" id="IPR000719">
    <property type="entry name" value="Prot_kinase_dom"/>
</dbReference>
<dbReference type="Gene3D" id="3.30.200.20">
    <property type="entry name" value="Phosphorylase Kinase, domain 1"/>
    <property type="match status" value="1"/>
</dbReference>
<keyword evidence="3" id="KW-1185">Reference proteome</keyword>
<organism evidence="2 3">
    <name type="scientific">Antrodiella citrinella</name>
    <dbReference type="NCBI Taxonomy" id="2447956"/>
    <lineage>
        <taxon>Eukaryota</taxon>
        <taxon>Fungi</taxon>
        <taxon>Dikarya</taxon>
        <taxon>Basidiomycota</taxon>
        <taxon>Agaricomycotina</taxon>
        <taxon>Agaricomycetes</taxon>
        <taxon>Polyporales</taxon>
        <taxon>Steccherinaceae</taxon>
        <taxon>Antrodiella</taxon>
    </lineage>
</organism>
<dbReference type="InterPro" id="IPR001245">
    <property type="entry name" value="Ser-Thr/Tyr_kinase_cat_dom"/>
</dbReference>
<dbReference type="InterPro" id="IPR008266">
    <property type="entry name" value="Tyr_kinase_AS"/>
</dbReference>
<dbReference type="SUPFAM" id="SSF56112">
    <property type="entry name" value="Protein kinase-like (PK-like)"/>
    <property type="match status" value="1"/>
</dbReference>
<dbReference type="GO" id="GO:0005524">
    <property type="term" value="F:ATP binding"/>
    <property type="evidence" value="ECO:0007669"/>
    <property type="project" value="InterPro"/>
</dbReference>
<evidence type="ECO:0000259" key="1">
    <source>
        <dbReference type="PROSITE" id="PS50011"/>
    </source>
</evidence>
<dbReference type="PANTHER" id="PTHR44329">
    <property type="entry name" value="SERINE/THREONINE-PROTEIN KINASE TNNI3K-RELATED"/>
    <property type="match status" value="1"/>
</dbReference>
<dbReference type="EMBL" id="SGPM01000018">
    <property type="protein sequence ID" value="THH32597.1"/>
    <property type="molecule type" value="Genomic_DNA"/>
</dbReference>
<proteinExistence type="predicted"/>
<evidence type="ECO:0000313" key="2">
    <source>
        <dbReference type="EMBL" id="THH32597.1"/>
    </source>
</evidence>
<protein>
    <recommendedName>
        <fullName evidence="1">Protein kinase domain-containing protein</fullName>
    </recommendedName>
</protein>
<dbReference type="AlphaFoldDB" id="A0A4S4N3F2"/>
<feature type="domain" description="Protein kinase" evidence="1">
    <location>
        <begin position="126"/>
        <end position="446"/>
    </location>
</feature>
<gene>
    <name evidence="2" type="ORF">EUX98_g1594</name>
</gene>
<evidence type="ECO:0000313" key="3">
    <source>
        <dbReference type="Proteomes" id="UP000308730"/>
    </source>
</evidence>
<dbReference type="OrthoDB" id="2804215at2759"/>
<dbReference type="InterPro" id="IPR051681">
    <property type="entry name" value="Ser/Thr_Kinases-Pseudokinases"/>
</dbReference>
<dbReference type="PANTHER" id="PTHR44329:SF214">
    <property type="entry name" value="PROTEIN KINASE DOMAIN-CONTAINING PROTEIN"/>
    <property type="match status" value="1"/>
</dbReference>
<dbReference type="PROSITE" id="PS00109">
    <property type="entry name" value="PROTEIN_KINASE_TYR"/>
    <property type="match status" value="1"/>
</dbReference>
<dbReference type="Proteomes" id="UP000308730">
    <property type="component" value="Unassembled WGS sequence"/>
</dbReference>
<dbReference type="GO" id="GO:0004674">
    <property type="term" value="F:protein serine/threonine kinase activity"/>
    <property type="evidence" value="ECO:0007669"/>
    <property type="project" value="TreeGrafter"/>
</dbReference>